<protein>
    <submittedName>
        <fullName evidence="12">Putative tyrosine kinase receptor Cad96Ca</fullName>
    </submittedName>
</protein>
<dbReference type="InterPro" id="IPR000719">
    <property type="entry name" value="Prot_kinase_dom"/>
</dbReference>
<dbReference type="GO" id="GO:0005524">
    <property type="term" value="F:ATP binding"/>
    <property type="evidence" value="ECO:0007669"/>
    <property type="project" value="UniProtKB-KW"/>
</dbReference>
<comment type="subcellular location">
    <subcellularLocation>
        <location evidence="1">Membrane</location>
        <topology evidence="1">Single-pass membrane protein</topology>
    </subcellularLocation>
</comment>
<feature type="domain" description="Protein kinase" evidence="10">
    <location>
        <begin position="186"/>
        <end position="412"/>
    </location>
</feature>
<keyword evidence="5 9" id="KW-1133">Transmembrane helix</keyword>
<keyword evidence="12" id="KW-0808">Transferase</keyword>
<dbReference type="InterPro" id="IPR013162">
    <property type="entry name" value="CD80_C2-set"/>
</dbReference>
<dbReference type="STRING" id="307972.A0A2G8K4P6"/>
<proteinExistence type="predicted"/>
<dbReference type="PROSITE" id="PS50011">
    <property type="entry name" value="PROTEIN_KINASE_DOM"/>
    <property type="match status" value="1"/>
</dbReference>
<keyword evidence="13" id="KW-1185">Reference proteome</keyword>
<evidence type="ECO:0000256" key="5">
    <source>
        <dbReference type="ARBA" id="ARBA00022989"/>
    </source>
</evidence>
<evidence type="ECO:0000259" key="11">
    <source>
        <dbReference type="PROSITE" id="PS50835"/>
    </source>
</evidence>
<reference evidence="12 13" key="1">
    <citation type="journal article" date="2017" name="PLoS Biol.">
        <title>The sea cucumber genome provides insights into morphological evolution and visceral regeneration.</title>
        <authorList>
            <person name="Zhang X."/>
            <person name="Sun L."/>
            <person name="Yuan J."/>
            <person name="Sun Y."/>
            <person name="Gao Y."/>
            <person name="Zhang L."/>
            <person name="Li S."/>
            <person name="Dai H."/>
            <person name="Hamel J.F."/>
            <person name="Liu C."/>
            <person name="Yu Y."/>
            <person name="Liu S."/>
            <person name="Lin W."/>
            <person name="Guo K."/>
            <person name="Jin S."/>
            <person name="Xu P."/>
            <person name="Storey K.B."/>
            <person name="Huan P."/>
            <person name="Zhang T."/>
            <person name="Zhou Y."/>
            <person name="Zhang J."/>
            <person name="Lin C."/>
            <person name="Li X."/>
            <person name="Xing L."/>
            <person name="Huo D."/>
            <person name="Sun M."/>
            <person name="Wang L."/>
            <person name="Mercier A."/>
            <person name="Li F."/>
            <person name="Yang H."/>
            <person name="Xiang J."/>
        </authorList>
    </citation>
    <scope>NUCLEOTIDE SEQUENCE [LARGE SCALE GENOMIC DNA]</scope>
    <source>
        <strain evidence="12">Shaxun</strain>
        <tissue evidence="12">Muscle</tissue>
    </source>
</reference>
<dbReference type="InterPro" id="IPR013783">
    <property type="entry name" value="Ig-like_fold"/>
</dbReference>
<keyword evidence="12" id="KW-0418">Kinase</keyword>
<evidence type="ECO:0000256" key="7">
    <source>
        <dbReference type="ARBA" id="ARBA00023157"/>
    </source>
</evidence>
<keyword evidence="4" id="KW-0067">ATP-binding</keyword>
<dbReference type="PANTHER" id="PTHR24418">
    <property type="entry name" value="TYROSINE-PROTEIN KINASE"/>
    <property type="match status" value="1"/>
</dbReference>
<dbReference type="SMART" id="SM00219">
    <property type="entry name" value="TyrKc"/>
    <property type="match status" value="1"/>
</dbReference>
<dbReference type="AlphaFoldDB" id="A0A2G8K4P6"/>
<keyword evidence="12" id="KW-0675">Receptor</keyword>
<dbReference type="InterPro" id="IPR011009">
    <property type="entry name" value="Kinase-like_dom_sf"/>
</dbReference>
<dbReference type="Proteomes" id="UP000230750">
    <property type="component" value="Unassembled WGS sequence"/>
</dbReference>
<name>A0A2G8K4P6_STIJA</name>
<feature type="domain" description="Ig-like" evidence="11">
    <location>
        <begin position="1"/>
        <end position="85"/>
    </location>
</feature>
<keyword evidence="3" id="KW-0547">Nucleotide-binding</keyword>
<dbReference type="GO" id="GO:0004713">
    <property type="term" value="F:protein tyrosine kinase activity"/>
    <property type="evidence" value="ECO:0007669"/>
    <property type="project" value="InterPro"/>
</dbReference>
<evidence type="ECO:0000256" key="9">
    <source>
        <dbReference type="SAM" id="Phobius"/>
    </source>
</evidence>
<dbReference type="SUPFAM" id="SSF56112">
    <property type="entry name" value="Protein kinase-like (PK-like)"/>
    <property type="match status" value="1"/>
</dbReference>
<keyword evidence="8" id="KW-0325">Glycoprotein</keyword>
<dbReference type="InterPro" id="IPR036179">
    <property type="entry name" value="Ig-like_dom_sf"/>
</dbReference>
<dbReference type="Pfam" id="PF08205">
    <property type="entry name" value="C2-set_2"/>
    <property type="match status" value="1"/>
</dbReference>
<sequence>MGDMNATCNATGARPAAQISWRHNDREILSSWQRTSSSPGTEDVTTYSTEASLIVQPRENNGTISCIVSGVPAGTKHLVMHYTLTGLEVLNDYSDQRSIEIGIAVAALAVILLCGILVIIFRSGKLKWRPTNEEKTTSLQPTDVDERRHLGFDRKLPQPPVSELPNTAVVNSESSSYQTLPCEEHMYYFTIKTMATHNRVFQAKDMCLIINLTKGLIYDRWMGTISVSKTDKKCVVITAVNESATQRADIHWDLFVKRVLELPHNIHLVKVEGICIEEEKLLLIQEHLSCESLSAFLSDVEQQDYSLTTKYELHLQQRLTFARFILEGLQVLHSYGFLHPGLSTHKVLITDGGNCKLYDFCLSKDAFNTIKAKKLNITCNLNVSAPESYLRKEYDQKSDVWSMAVVIWELIT</sequence>
<dbReference type="Gene3D" id="1.10.510.10">
    <property type="entry name" value="Transferase(Phosphotransferase) domain 1"/>
    <property type="match status" value="1"/>
</dbReference>
<dbReference type="InterPro" id="IPR007110">
    <property type="entry name" value="Ig-like_dom"/>
</dbReference>
<dbReference type="InterPro" id="IPR020635">
    <property type="entry name" value="Tyr_kinase_cat_dom"/>
</dbReference>
<dbReference type="GO" id="GO:0016020">
    <property type="term" value="C:membrane"/>
    <property type="evidence" value="ECO:0007669"/>
    <property type="project" value="UniProtKB-SubCell"/>
</dbReference>
<evidence type="ECO:0000259" key="10">
    <source>
        <dbReference type="PROSITE" id="PS50011"/>
    </source>
</evidence>
<dbReference type="InterPro" id="IPR050198">
    <property type="entry name" value="Non-receptor_tyrosine_kinases"/>
</dbReference>
<dbReference type="EMBL" id="MRZV01000892">
    <property type="protein sequence ID" value="PIK42915.1"/>
    <property type="molecule type" value="Genomic_DNA"/>
</dbReference>
<organism evidence="12 13">
    <name type="scientific">Stichopus japonicus</name>
    <name type="common">Sea cucumber</name>
    <dbReference type="NCBI Taxonomy" id="307972"/>
    <lineage>
        <taxon>Eukaryota</taxon>
        <taxon>Metazoa</taxon>
        <taxon>Echinodermata</taxon>
        <taxon>Eleutherozoa</taxon>
        <taxon>Echinozoa</taxon>
        <taxon>Holothuroidea</taxon>
        <taxon>Aspidochirotacea</taxon>
        <taxon>Aspidochirotida</taxon>
        <taxon>Stichopodidae</taxon>
        <taxon>Apostichopus</taxon>
    </lineage>
</organism>
<feature type="transmembrane region" description="Helical" evidence="9">
    <location>
        <begin position="101"/>
        <end position="121"/>
    </location>
</feature>
<dbReference type="InterPro" id="IPR001245">
    <property type="entry name" value="Ser-Thr/Tyr_kinase_cat_dom"/>
</dbReference>
<evidence type="ECO:0000256" key="2">
    <source>
        <dbReference type="ARBA" id="ARBA00022692"/>
    </source>
</evidence>
<gene>
    <name evidence="12" type="ORF">BSL78_20218</name>
</gene>
<dbReference type="PROSITE" id="PS50835">
    <property type="entry name" value="IG_LIKE"/>
    <property type="match status" value="1"/>
</dbReference>
<evidence type="ECO:0000313" key="12">
    <source>
        <dbReference type="EMBL" id="PIK42915.1"/>
    </source>
</evidence>
<evidence type="ECO:0000313" key="13">
    <source>
        <dbReference type="Proteomes" id="UP000230750"/>
    </source>
</evidence>
<evidence type="ECO:0000256" key="3">
    <source>
        <dbReference type="ARBA" id="ARBA00022741"/>
    </source>
</evidence>
<dbReference type="SUPFAM" id="SSF48726">
    <property type="entry name" value="Immunoglobulin"/>
    <property type="match status" value="1"/>
</dbReference>
<evidence type="ECO:0000256" key="4">
    <source>
        <dbReference type="ARBA" id="ARBA00022840"/>
    </source>
</evidence>
<keyword evidence="6 9" id="KW-0472">Membrane</keyword>
<comment type="caution">
    <text evidence="12">The sequence shown here is derived from an EMBL/GenBank/DDBJ whole genome shotgun (WGS) entry which is preliminary data.</text>
</comment>
<feature type="non-terminal residue" evidence="12">
    <location>
        <position position="412"/>
    </location>
</feature>
<dbReference type="Gene3D" id="2.60.40.10">
    <property type="entry name" value="Immunoglobulins"/>
    <property type="match status" value="1"/>
</dbReference>
<keyword evidence="2 9" id="KW-0812">Transmembrane</keyword>
<evidence type="ECO:0000256" key="6">
    <source>
        <dbReference type="ARBA" id="ARBA00023136"/>
    </source>
</evidence>
<dbReference type="Pfam" id="PF07714">
    <property type="entry name" value="PK_Tyr_Ser-Thr"/>
    <property type="match status" value="1"/>
</dbReference>
<accession>A0A2G8K4P6</accession>
<dbReference type="OrthoDB" id="5843397at2759"/>
<evidence type="ECO:0000256" key="1">
    <source>
        <dbReference type="ARBA" id="ARBA00004167"/>
    </source>
</evidence>
<evidence type="ECO:0000256" key="8">
    <source>
        <dbReference type="ARBA" id="ARBA00023180"/>
    </source>
</evidence>
<keyword evidence="7" id="KW-1015">Disulfide bond</keyword>